<dbReference type="AlphaFoldDB" id="A0A0H5ATR6"/>
<name>A0A0H5ATR6_HYDVU</name>
<keyword evidence="2" id="KW-1133">Transmembrane helix</keyword>
<sequence>MNEFFFFFSILIILGCLMCINSLNPIHSVFWLVTVFFFSFALLINLNLEFLSLLLIIIYVGAIVILFLFVIMMLDIIQIKKNSNINNIIPIILIILSLLTIKIINKDIFLPYHLNNDFLNFNLINHYNFHNLALFFYSKYSINFILISIILSIGMIGVIVLTITYNSNSKKQKIFIQHLRNNSWN</sequence>
<proteinExistence type="inferred from homology"/>
<evidence type="ECO:0000313" key="4">
    <source>
        <dbReference type="EMBL" id="BAR90928.1"/>
    </source>
</evidence>
<dbReference type="EC" id="7.1.1.2" evidence="2"/>
<dbReference type="EMBL" id="LC053799">
    <property type="protein sequence ID" value="BAR90921.1"/>
    <property type="molecule type" value="Genomic_DNA"/>
</dbReference>
<keyword evidence="2" id="KW-1278">Translocase</keyword>
<keyword evidence="2" id="KW-0472">Membrane</keyword>
<evidence type="ECO:0000256" key="2">
    <source>
        <dbReference type="RuleBase" id="RU004430"/>
    </source>
</evidence>
<keyword evidence="2" id="KW-0520">NAD</keyword>
<evidence type="ECO:0000256" key="1">
    <source>
        <dbReference type="ARBA" id="ARBA00021095"/>
    </source>
</evidence>
<dbReference type="OrthoDB" id="5975253at2759"/>
<dbReference type="GO" id="GO:0031966">
    <property type="term" value="C:mitochondrial membrane"/>
    <property type="evidence" value="ECO:0007669"/>
    <property type="project" value="UniProtKB-SubCell"/>
</dbReference>
<geneLocation type="mitochondrion" evidence="4"/>
<dbReference type="EMBL" id="LC053800">
    <property type="protein sequence ID" value="BAR90928.1"/>
    <property type="molecule type" value="Genomic_DNA"/>
</dbReference>
<keyword evidence="2" id="KW-0813">Transport</keyword>
<comment type="function">
    <text evidence="2">Core subunit of the mitochondrial membrane respiratory chain NADH dehydrogenase (Complex I) which catalyzes electron transfer from NADH through the respiratory chain, using ubiquinone as an electron acceptor. Essential for the catalytic activity and assembly of complex I.</text>
</comment>
<feature type="transmembrane region" description="Helical" evidence="2">
    <location>
        <begin position="6"/>
        <end position="23"/>
    </location>
</feature>
<keyword evidence="2" id="KW-0679">Respiratory chain</keyword>
<keyword evidence="2" id="KW-0830">Ubiquinone</keyword>
<dbReference type="PANTHER" id="PTHR33269">
    <property type="entry name" value="NADH-UBIQUINONE OXIDOREDUCTASE CHAIN 6"/>
    <property type="match status" value="1"/>
</dbReference>
<feature type="transmembrane region" description="Helical" evidence="2">
    <location>
        <begin position="86"/>
        <end position="104"/>
    </location>
</feature>
<dbReference type="Gene3D" id="1.20.120.1200">
    <property type="entry name" value="NADH-ubiquinone/plastoquinone oxidoreductase chain 6, subunit NuoJ"/>
    <property type="match status" value="1"/>
</dbReference>
<dbReference type="InterPro" id="IPR042106">
    <property type="entry name" value="Nuo/plastoQ_OxRdtase_6_NuoJ"/>
</dbReference>
<dbReference type="GO" id="GO:0008137">
    <property type="term" value="F:NADH dehydrogenase (ubiquinone) activity"/>
    <property type="evidence" value="ECO:0007669"/>
    <property type="project" value="UniProtKB-UniRule"/>
</dbReference>
<dbReference type="InterPro" id="IPR001457">
    <property type="entry name" value="NADH_UbQ/plastoQ_OxRdtase_su6"/>
</dbReference>
<comment type="catalytic activity">
    <reaction evidence="2">
        <text>a ubiquinone + NADH + 5 H(+)(in) = a ubiquinol + NAD(+) + 4 H(+)(out)</text>
        <dbReference type="Rhea" id="RHEA:29091"/>
        <dbReference type="Rhea" id="RHEA-COMP:9565"/>
        <dbReference type="Rhea" id="RHEA-COMP:9566"/>
        <dbReference type="ChEBI" id="CHEBI:15378"/>
        <dbReference type="ChEBI" id="CHEBI:16389"/>
        <dbReference type="ChEBI" id="CHEBI:17976"/>
        <dbReference type="ChEBI" id="CHEBI:57540"/>
        <dbReference type="ChEBI" id="CHEBI:57945"/>
        <dbReference type="EC" id="7.1.1.2"/>
    </reaction>
</comment>
<feature type="transmembrane region" description="Helical" evidence="2">
    <location>
        <begin position="54"/>
        <end position="74"/>
    </location>
</feature>
<keyword evidence="2" id="KW-0249">Electron transport</keyword>
<evidence type="ECO:0000313" key="3">
    <source>
        <dbReference type="EMBL" id="BAR90921.1"/>
    </source>
</evidence>
<comment type="subcellular location">
    <subcellularLocation>
        <location evidence="2">Mitochondrion membrane</location>
        <topology evidence="2">Multi-pass membrane protein</topology>
    </subcellularLocation>
</comment>
<accession>A0A0H5ATR6</accession>
<organism evidence="4">
    <name type="scientific">Hydra vulgaris</name>
    <name type="common">Hydra</name>
    <name type="synonym">Hydra attenuata</name>
    <dbReference type="NCBI Taxonomy" id="6087"/>
    <lineage>
        <taxon>Eukaryota</taxon>
        <taxon>Metazoa</taxon>
        <taxon>Cnidaria</taxon>
        <taxon>Hydrozoa</taxon>
        <taxon>Hydroidolina</taxon>
        <taxon>Anthoathecata</taxon>
        <taxon>Aplanulata</taxon>
        <taxon>Hydridae</taxon>
        <taxon>Hydra</taxon>
    </lineage>
</organism>
<gene>
    <name evidence="4" type="primary">ND6</name>
</gene>
<keyword evidence="2 4" id="KW-0496">Mitochondrion</keyword>
<protein>
    <recommendedName>
        <fullName evidence="1 2">NADH-ubiquinone oxidoreductase chain 6</fullName>
        <ecNumber evidence="2">7.1.1.2</ecNumber>
    </recommendedName>
</protein>
<feature type="transmembrane region" description="Helical" evidence="2">
    <location>
        <begin position="140"/>
        <end position="165"/>
    </location>
</feature>
<dbReference type="Pfam" id="PF00499">
    <property type="entry name" value="Oxidored_q3"/>
    <property type="match status" value="1"/>
</dbReference>
<comment type="similarity">
    <text evidence="2">Belongs to the complex I subunit 6 family.</text>
</comment>
<feature type="transmembrane region" description="Helical" evidence="2">
    <location>
        <begin position="30"/>
        <end position="48"/>
    </location>
</feature>
<keyword evidence="2" id="KW-0812">Transmembrane</keyword>
<dbReference type="PANTHER" id="PTHR33269:SF17">
    <property type="entry name" value="NADH-UBIQUINONE OXIDOREDUCTASE CHAIN 6"/>
    <property type="match status" value="1"/>
</dbReference>
<reference evidence="4" key="1">
    <citation type="submission" date="2015-05" db="EMBL/GenBank/DDBJ databases">
        <title>Evolution of Endosymbiotic Potential of H. Vulgaris with green alga.</title>
        <authorList>
            <person name="Ishikawa M."/>
            <person name="Shimizu H."/>
            <person name="Nozawa M."/>
            <person name="Ikeo K."/>
            <person name="Gojobori T."/>
        </authorList>
    </citation>
    <scope>NUCLEOTIDE SEQUENCE</scope>
    <source>
        <strain evidence="3">B4</strain>
        <strain evidence="4">J6</strain>
    </source>
</reference>